<organism evidence="2 3">
    <name type="scientific">Colletotrichum sojae</name>
    <dbReference type="NCBI Taxonomy" id="2175907"/>
    <lineage>
        <taxon>Eukaryota</taxon>
        <taxon>Fungi</taxon>
        <taxon>Dikarya</taxon>
        <taxon>Ascomycota</taxon>
        <taxon>Pezizomycotina</taxon>
        <taxon>Sordariomycetes</taxon>
        <taxon>Hypocreomycetidae</taxon>
        <taxon>Glomerellales</taxon>
        <taxon>Glomerellaceae</taxon>
        <taxon>Colletotrichum</taxon>
        <taxon>Colletotrichum orchidearum species complex</taxon>
    </lineage>
</organism>
<proteinExistence type="predicted"/>
<dbReference type="Proteomes" id="UP000652219">
    <property type="component" value="Unassembled WGS sequence"/>
</dbReference>
<feature type="compositionally biased region" description="Basic and acidic residues" evidence="1">
    <location>
        <begin position="850"/>
        <end position="864"/>
    </location>
</feature>
<feature type="region of interest" description="Disordered" evidence="1">
    <location>
        <begin position="842"/>
        <end position="864"/>
    </location>
</feature>
<dbReference type="EMBL" id="WIGN01000147">
    <property type="protein sequence ID" value="KAF6806991.1"/>
    <property type="molecule type" value="Genomic_DNA"/>
</dbReference>
<protein>
    <recommendedName>
        <fullName evidence="4">Amidoligase enzyme</fullName>
    </recommendedName>
</protein>
<evidence type="ECO:0000313" key="3">
    <source>
        <dbReference type="Proteomes" id="UP000652219"/>
    </source>
</evidence>
<evidence type="ECO:0000313" key="2">
    <source>
        <dbReference type="EMBL" id="KAF6806991.1"/>
    </source>
</evidence>
<accession>A0A8H6J6M8</accession>
<sequence>MDAHSDAHSTTSAQSPESAPIPQLPPQLSPVSSSSGSVYSDEEDNDGSVYSEDSEPSFHIRRKLAFRAELEFLAQVPDDQEGSSETSHLQAAQLQVLLKRRLEAVSLPGWGFEVDHPNVDLRESIPAEHISPHETWKLTRIRSPLMALSDENLEQFSIVLDIVKSTRDLKVGLNHIPRLRVEVKPLDGDFALEELKDIARFLWSVSPLLDQLHARYCGPGSTFAPGLMFADAFSPLPFLHLSEAVWRGETVETLFDHYPETPLTTQILKMPKETAFSQLGIFKVLAAESIQELVELLAVRTTSFKGKKAVLGAYNFSNILKPKKEERTLLFAQHAGTMEFEAVRNWIKVCHGLVLFCVNASERRQDRVLARIPGVLDVLTPSDRDYGVYDLLGDVNLQYEASYYHGLGPYPYVPDLARVRQFPLVNLDNTPDLSPYTFGVELEFLAPYIKGSMPDPEPSDSRWIYNHFHDPEETGGRPDNRFTLKNSSYNGNAEHLAEVLNKLGYFSCTYNTLHDALDEVREDDVAALLNVARQAGFLVRPSPGLDCRFQTWFIERDLSLSNFHAGLLGYAGVVGLELATPVMRHKREDFARVAKVVKAVRSCMRPMLDESCGLHVHVGSVRKFSLRSLKRIVSMVWAADPVIFALVHPYRQDNSYSIPLRGGTNLGADNHLEPYDPLQGDRMLAIELESNIPMDRIPKRLREEFSKIWTAPDLLTLKALFRTAVDDSRASVALNITHPVDNGFFVDAGPADRILQGTIEFRAREGTLDPELVVRWAKLVTAMVEKAETSSPCQFCQIMAAVLRRGASEAERLGPFLDALGLGESRDFWAGVAARNKVAEMPAPRPTFGRPEKESEDRERAWHEKNIVSVPPLEENFGEKAAWV</sequence>
<reference evidence="2 3" key="1">
    <citation type="journal article" date="2020" name="Phytopathology">
        <title>Genome Sequence Resources of Colletotrichum truncatum, C. plurivorum, C. musicola, and C. sojae: Four Species Pathogenic to Soybean (Glycine max).</title>
        <authorList>
            <person name="Rogerio F."/>
            <person name="Boufleur T.R."/>
            <person name="Ciampi-Guillardi M."/>
            <person name="Sukno S.A."/>
            <person name="Thon M.R."/>
            <person name="Massola Junior N.S."/>
            <person name="Baroncelli R."/>
        </authorList>
    </citation>
    <scope>NUCLEOTIDE SEQUENCE [LARGE SCALE GENOMIC DNA]</scope>
    <source>
        <strain evidence="2 3">LFN0009</strain>
    </source>
</reference>
<dbReference type="InterPro" id="IPR022025">
    <property type="entry name" value="Amidoligase_2"/>
</dbReference>
<evidence type="ECO:0008006" key="4">
    <source>
        <dbReference type="Google" id="ProtNLM"/>
    </source>
</evidence>
<name>A0A8H6J6M8_9PEZI</name>
<feature type="region of interest" description="Disordered" evidence="1">
    <location>
        <begin position="1"/>
        <end position="54"/>
    </location>
</feature>
<dbReference type="PANTHER" id="PTHR36847">
    <property type="entry name" value="AMIDOLIGASE ENZYME"/>
    <property type="match status" value="1"/>
</dbReference>
<gene>
    <name evidence="2" type="ORF">CSOJ01_08495</name>
</gene>
<evidence type="ECO:0000256" key="1">
    <source>
        <dbReference type="SAM" id="MobiDB-lite"/>
    </source>
</evidence>
<dbReference type="AlphaFoldDB" id="A0A8H6J6M8"/>
<feature type="compositionally biased region" description="Polar residues" evidence="1">
    <location>
        <begin position="8"/>
        <end position="17"/>
    </location>
</feature>
<dbReference type="Pfam" id="PF12224">
    <property type="entry name" value="Amidoligase_2"/>
    <property type="match status" value="1"/>
</dbReference>
<feature type="compositionally biased region" description="Low complexity" evidence="1">
    <location>
        <begin position="29"/>
        <end position="39"/>
    </location>
</feature>
<keyword evidence="3" id="KW-1185">Reference proteome</keyword>
<dbReference type="PANTHER" id="PTHR36847:SF1">
    <property type="entry name" value="AMIDOLIGASE ENZYME"/>
    <property type="match status" value="1"/>
</dbReference>
<comment type="caution">
    <text evidence="2">The sequence shown here is derived from an EMBL/GenBank/DDBJ whole genome shotgun (WGS) entry which is preliminary data.</text>
</comment>